<dbReference type="GO" id="GO:0016020">
    <property type="term" value="C:membrane"/>
    <property type="evidence" value="ECO:0007669"/>
    <property type="project" value="UniProtKB-SubCell"/>
</dbReference>
<dbReference type="OrthoDB" id="6500128at2759"/>
<dbReference type="PANTHER" id="PTHR24223">
    <property type="entry name" value="ATP-BINDING CASSETTE SUB-FAMILY C"/>
    <property type="match status" value="1"/>
</dbReference>
<dbReference type="CDD" id="cd18580">
    <property type="entry name" value="ABC_6TM_ABCC_D2"/>
    <property type="match status" value="1"/>
</dbReference>
<protein>
    <recommendedName>
        <fullName evidence="10">ABC transmembrane type-1 domain-containing protein</fullName>
    </recommendedName>
</protein>
<evidence type="ECO:0000256" key="7">
    <source>
        <dbReference type="ARBA" id="ARBA00023136"/>
    </source>
</evidence>
<gene>
    <name evidence="11" type="ORF">G7Y89_g6712</name>
</gene>
<dbReference type="Gene3D" id="1.20.1560.10">
    <property type="entry name" value="ABC transporter type 1, transmembrane domain"/>
    <property type="match status" value="1"/>
</dbReference>
<evidence type="ECO:0000256" key="4">
    <source>
        <dbReference type="ARBA" id="ARBA00022741"/>
    </source>
</evidence>
<keyword evidence="7 9" id="KW-0472">Membrane</keyword>
<keyword evidence="4" id="KW-0547">Nucleotide-binding</keyword>
<name>A0A8H4RM59_9HELO</name>
<dbReference type="SUPFAM" id="SSF90123">
    <property type="entry name" value="ABC transporter transmembrane region"/>
    <property type="match status" value="1"/>
</dbReference>
<evidence type="ECO:0000313" key="11">
    <source>
        <dbReference type="EMBL" id="KAF4631420.1"/>
    </source>
</evidence>
<evidence type="ECO:0000256" key="2">
    <source>
        <dbReference type="ARBA" id="ARBA00022448"/>
    </source>
</evidence>
<feature type="transmembrane region" description="Helical" evidence="9">
    <location>
        <begin position="6"/>
        <end position="32"/>
    </location>
</feature>
<dbReference type="InterPro" id="IPR036640">
    <property type="entry name" value="ABC1_TM_sf"/>
</dbReference>
<keyword evidence="2" id="KW-0813">Transport</keyword>
<comment type="caution">
    <text evidence="11">The sequence shown here is derived from an EMBL/GenBank/DDBJ whole genome shotgun (WGS) entry which is preliminary data.</text>
</comment>
<evidence type="ECO:0000256" key="6">
    <source>
        <dbReference type="ARBA" id="ARBA00022989"/>
    </source>
</evidence>
<feature type="compositionally biased region" description="Basic and acidic residues" evidence="8">
    <location>
        <begin position="320"/>
        <end position="334"/>
    </location>
</feature>
<keyword evidence="3 9" id="KW-0812">Transmembrane</keyword>
<reference evidence="11 12" key="1">
    <citation type="submission" date="2020-03" db="EMBL/GenBank/DDBJ databases">
        <title>Draft Genome Sequence of Cudoniella acicularis.</title>
        <authorList>
            <person name="Buettner E."/>
            <person name="Kellner H."/>
        </authorList>
    </citation>
    <scope>NUCLEOTIDE SEQUENCE [LARGE SCALE GENOMIC DNA]</scope>
    <source>
        <strain evidence="11 12">DSM 108380</strain>
    </source>
</reference>
<feature type="transmembrane region" description="Helical" evidence="9">
    <location>
        <begin position="78"/>
        <end position="102"/>
    </location>
</feature>
<proteinExistence type="predicted"/>
<evidence type="ECO:0000259" key="10">
    <source>
        <dbReference type="PROSITE" id="PS50929"/>
    </source>
</evidence>
<dbReference type="GO" id="GO:0140359">
    <property type="term" value="F:ABC-type transporter activity"/>
    <property type="evidence" value="ECO:0007669"/>
    <property type="project" value="InterPro"/>
</dbReference>
<dbReference type="InterPro" id="IPR044726">
    <property type="entry name" value="ABCC_6TM_D2"/>
</dbReference>
<dbReference type="Pfam" id="PF00664">
    <property type="entry name" value="ABC_membrane"/>
    <property type="match status" value="1"/>
</dbReference>
<sequence length="334" mass="37912">MWLYMAMYAFSSLLEFTATGSVIWSTLILIAPKAGEVLHHRLLKIIMRFTEDMNYVDHSLPFNLMNSFWQFFKLISQLVLLFITLGFIAVGTPLLFLVLYFLQKLYLHTYRQIRFLDIELRAKVLSNFLEILEGISHIRAFGWQSQSVDQNIKNLDISQGPYYMMLSTQQWLTLVLGTLVTGLSVLVVSLAVVFKASTTGGQIGIALNIILTISTTLTRLLQSWTQLETSLGAISRIKTLEETLLPEDKECEYSEPSPEWPDKGAIEFKEVVAAYKDADTIFVMDKDKVVEVGTPDELLAKKAEKKAMGGGEEEDEEEGDKAWFREMWDNAHSG</sequence>
<organism evidence="11 12">
    <name type="scientific">Cudoniella acicularis</name>
    <dbReference type="NCBI Taxonomy" id="354080"/>
    <lineage>
        <taxon>Eukaryota</taxon>
        <taxon>Fungi</taxon>
        <taxon>Dikarya</taxon>
        <taxon>Ascomycota</taxon>
        <taxon>Pezizomycotina</taxon>
        <taxon>Leotiomycetes</taxon>
        <taxon>Helotiales</taxon>
        <taxon>Tricladiaceae</taxon>
        <taxon>Cudoniella</taxon>
    </lineage>
</organism>
<evidence type="ECO:0000256" key="3">
    <source>
        <dbReference type="ARBA" id="ARBA00022692"/>
    </source>
</evidence>
<dbReference type="PANTHER" id="PTHR24223:SF345">
    <property type="entry name" value="ABC MULTIDRUG TRANSPORTER (EUROFUNG)"/>
    <property type="match status" value="1"/>
</dbReference>
<dbReference type="PROSITE" id="PS50929">
    <property type="entry name" value="ABC_TM1F"/>
    <property type="match status" value="1"/>
</dbReference>
<dbReference type="GO" id="GO:0005524">
    <property type="term" value="F:ATP binding"/>
    <property type="evidence" value="ECO:0007669"/>
    <property type="project" value="UniProtKB-KW"/>
</dbReference>
<evidence type="ECO:0000256" key="1">
    <source>
        <dbReference type="ARBA" id="ARBA00004141"/>
    </source>
</evidence>
<dbReference type="Proteomes" id="UP000566819">
    <property type="component" value="Unassembled WGS sequence"/>
</dbReference>
<evidence type="ECO:0000313" key="12">
    <source>
        <dbReference type="Proteomes" id="UP000566819"/>
    </source>
</evidence>
<keyword evidence="6 9" id="KW-1133">Transmembrane helix</keyword>
<dbReference type="InterPro" id="IPR011527">
    <property type="entry name" value="ABC1_TM_dom"/>
</dbReference>
<feature type="domain" description="ABC transmembrane type-1" evidence="10">
    <location>
        <begin position="45"/>
        <end position="229"/>
    </location>
</feature>
<evidence type="ECO:0000256" key="5">
    <source>
        <dbReference type="ARBA" id="ARBA00022840"/>
    </source>
</evidence>
<feature type="transmembrane region" description="Helical" evidence="9">
    <location>
        <begin position="171"/>
        <end position="194"/>
    </location>
</feature>
<dbReference type="InterPro" id="IPR050173">
    <property type="entry name" value="ABC_transporter_C-like"/>
</dbReference>
<evidence type="ECO:0000256" key="8">
    <source>
        <dbReference type="SAM" id="MobiDB-lite"/>
    </source>
</evidence>
<keyword evidence="5" id="KW-0067">ATP-binding</keyword>
<accession>A0A8H4RM59</accession>
<feature type="region of interest" description="Disordered" evidence="8">
    <location>
        <begin position="303"/>
        <end position="334"/>
    </location>
</feature>
<evidence type="ECO:0000256" key="9">
    <source>
        <dbReference type="SAM" id="Phobius"/>
    </source>
</evidence>
<dbReference type="EMBL" id="JAAMPI010000445">
    <property type="protein sequence ID" value="KAF4631420.1"/>
    <property type="molecule type" value="Genomic_DNA"/>
</dbReference>
<comment type="subcellular location">
    <subcellularLocation>
        <location evidence="1">Membrane</location>
        <topology evidence="1">Multi-pass membrane protein</topology>
    </subcellularLocation>
</comment>
<dbReference type="AlphaFoldDB" id="A0A8H4RM59"/>
<keyword evidence="12" id="KW-1185">Reference proteome</keyword>
<feature type="transmembrane region" description="Helical" evidence="9">
    <location>
        <begin position="200"/>
        <end position="221"/>
    </location>
</feature>